<evidence type="ECO:0000313" key="3">
    <source>
        <dbReference type="Proteomes" id="UP001235849"/>
    </source>
</evidence>
<feature type="transmembrane region" description="Helical" evidence="1">
    <location>
        <begin position="83"/>
        <end position="108"/>
    </location>
</feature>
<feature type="transmembrane region" description="Helical" evidence="1">
    <location>
        <begin position="114"/>
        <end position="130"/>
    </location>
</feature>
<protein>
    <submittedName>
        <fullName evidence="2">Cofactor assembly of complex C subunit B</fullName>
    </submittedName>
</protein>
<dbReference type="Pfam" id="PF12046">
    <property type="entry name" value="CCB1"/>
    <property type="match status" value="1"/>
</dbReference>
<evidence type="ECO:0000256" key="1">
    <source>
        <dbReference type="SAM" id="Phobius"/>
    </source>
</evidence>
<accession>A0ABT7B343</accession>
<dbReference type="EMBL" id="JAQOSO010000024">
    <property type="protein sequence ID" value="MDJ1173594.1"/>
    <property type="molecule type" value="Genomic_DNA"/>
</dbReference>
<evidence type="ECO:0000313" key="2">
    <source>
        <dbReference type="EMBL" id="MDJ1173594.1"/>
    </source>
</evidence>
<dbReference type="PANTHER" id="PTHR35302">
    <property type="match status" value="1"/>
</dbReference>
<dbReference type="Proteomes" id="UP001235849">
    <property type="component" value="Unassembled WGS sequence"/>
</dbReference>
<name>A0ABT7B343_9CYAN</name>
<sequence>MIGENPALIPLLILTLLMCIGLFFFIRASVKDRTEEITLIANVTEEELLPQLQDYFDRRAYQVTALESQTQKITLEGTVQPSWFLAIFLSFLAALGILCANLVFSTLWSEFPPILWMGVALAPGAGLFYWKGAYRTEQVELQVQPLDQPTQTAQSLIALKAHRDELAELQKALDPLISSEAEFT</sequence>
<dbReference type="RefSeq" id="WP_283765946.1">
    <property type="nucleotide sequence ID" value="NZ_JAQOSO010000024.1"/>
</dbReference>
<keyword evidence="1" id="KW-1133">Transmembrane helix</keyword>
<keyword evidence="1" id="KW-0812">Transmembrane</keyword>
<proteinExistence type="predicted"/>
<keyword evidence="1" id="KW-0472">Membrane</keyword>
<reference evidence="2 3" key="1">
    <citation type="submission" date="2023-01" db="EMBL/GenBank/DDBJ databases">
        <title>Novel diversity within Roseofilum (Cyanobacteria; Desertifilaceae) from marine benthic mats with descriptions of four novel species.</title>
        <authorList>
            <person name="Wang Y."/>
            <person name="Berthold D.E."/>
            <person name="Hu J."/>
            <person name="Lefler F.W."/>
            <person name="Laughinghouse H.D. IV."/>
        </authorList>
    </citation>
    <scope>NUCLEOTIDE SEQUENCE [LARGE SCALE GENOMIC DNA]</scope>
    <source>
        <strain evidence="2 3">BLCC-M114</strain>
    </source>
</reference>
<dbReference type="InterPro" id="IPR021919">
    <property type="entry name" value="CCB1"/>
</dbReference>
<gene>
    <name evidence="2" type="ORF">PMG25_05750</name>
</gene>
<feature type="transmembrane region" description="Helical" evidence="1">
    <location>
        <begin position="6"/>
        <end position="26"/>
    </location>
</feature>
<organism evidence="2 3">
    <name type="scientific">Roseofilum capinflatum BLCC-M114</name>
    <dbReference type="NCBI Taxonomy" id="3022440"/>
    <lineage>
        <taxon>Bacteria</taxon>
        <taxon>Bacillati</taxon>
        <taxon>Cyanobacteriota</taxon>
        <taxon>Cyanophyceae</taxon>
        <taxon>Desertifilales</taxon>
        <taxon>Desertifilaceae</taxon>
        <taxon>Roseofilum</taxon>
        <taxon>Roseofilum capinflatum</taxon>
    </lineage>
</organism>
<keyword evidence="3" id="KW-1185">Reference proteome</keyword>
<dbReference type="PANTHER" id="PTHR35302:SF1">
    <property type="entry name" value="PROTEIN COFACTOR ASSEMBLY OF COMPLEX C SUBUNIT B CCB1, CHLOROPLASTIC"/>
    <property type="match status" value="1"/>
</dbReference>
<comment type="caution">
    <text evidence="2">The sequence shown here is derived from an EMBL/GenBank/DDBJ whole genome shotgun (WGS) entry which is preliminary data.</text>
</comment>